<evidence type="ECO:0000313" key="4">
    <source>
        <dbReference type="Proteomes" id="UP000256645"/>
    </source>
</evidence>
<dbReference type="Proteomes" id="UP000256645">
    <property type="component" value="Unassembled WGS sequence"/>
</dbReference>
<dbReference type="EMBL" id="PDLM01000008">
    <property type="protein sequence ID" value="RDW71180.1"/>
    <property type="molecule type" value="Genomic_DNA"/>
</dbReference>
<keyword evidence="4" id="KW-1185">Reference proteome</keyword>
<accession>A0A3D8RB21</accession>
<evidence type="ECO:0000259" key="2">
    <source>
        <dbReference type="Pfam" id="PF24855"/>
    </source>
</evidence>
<feature type="compositionally biased region" description="Basic and acidic residues" evidence="1">
    <location>
        <begin position="8"/>
        <end position="18"/>
    </location>
</feature>
<comment type="caution">
    <text evidence="3">The sequence shown here is derived from an EMBL/GenBank/DDBJ whole genome shotgun (WGS) entry which is preliminary data.</text>
</comment>
<evidence type="ECO:0000313" key="3">
    <source>
        <dbReference type="EMBL" id="RDW71180.1"/>
    </source>
</evidence>
<evidence type="ECO:0000256" key="1">
    <source>
        <dbReference type="SAM" id="MobiDB-lite"/>
    </source>
</evidence>
<dbReference type="OrthoDB" id="2564812at2759"/>
<dbReference type="PANTHER" id="PTHR39460">
    <property type="entry name" value="EXPRESSED PROTEIN"/>
    <property type="match status" value="1"/>
</dbReference>
<reference evidence="3 4" key="1">
    <citation type="journal article" date="2018" name="IMA Fungus">
        <title>IMA Genome-F 9: Draft genome sequence of Annulohypoxylon stygium, Aspergillus mulundensis, Berkeleyomyces basicola (syn. Thielaviopsis basicola), Ceratocystis smalleyi, two Cercospora beticola strains, Coleophoma cylindrospora, Fusarium fracticaudum, Phialophora cf. hyalina, and Morchella septimelata.</title>
        <authorList>
            <person name="Wingfield B.D."/>
            <person name="Bills G.F."/>
            <person name="Dong Y."/>
            <person name="Huang W."/>
            <person name="Nel W.J."/>
            <person name="Swalarsk-Parry B.S."/>
            <person name="Vaghefi N."/>
            <person name="Wilken P.M."/>
            <person name="An Z."/>
            <person name="de Beer Z.W."/>
            <person name="De Vos L."/>
            <person name="Chen L."/>
            <person name="Duong T.A."/>
            <person name="Gao Y."/>
            <person name="Hammerbacher A."/>
            <person name="Kikkert J.R."/>
            <person name="Li Y."/>
            <person name="Li H."/>
            <person name="Li K."/>
            <person name="Li Q."/>
            <person name="Liu X."/>
            <person name="Ma X."/>
            <person name="Naidoo K."/>
            <person name="Pethybridge S.J."/>
            <person name="Sun J."/>
            <person name="Steenkamp E.T."/>
            <person name="van der Nest M.A."/>
            <person name="van Wyk S."/>
            <person name="Wingfield M.J."/>
            <person name="Xiong C."/>
            <person name="Yue Q."/>
            <person name="Zhang X."/>
        </authorList>
    </citation>
    <scope>NUCLEOTIDE SEQUENCE [LARGE SCALE GENOMIC DNA]</scope>
    <source>
        <strain evidence="3 4">BP6252</strain>
    </source>
</reference>
<dbReference type="AlphaFoldDB" id="A0A3D8RB21"/>
<dbReference type="PANTHER" id="PTHR39460:SF1">
    <property type="entry name" value="C6 TRANSCRIPTION FACTOR"/>
    <property type="match status" value="1"/>
</dbReference>
<organism evidence="3 4">
    <name type="scientific">Coleophoma cylindrospora</name>
    <dbReference type="NCBI Taxonomy" id="1849047"/>
    <lineage>
        <taxon>Eukaryota</taxon>
        <taxon>Fungi</taxon>
        <taxon>Dikarya</taxon>
        <taxon>Ascomycota</taxon>
        <taxon>Pezizomycotina</taxon>
        <taxon>Leotiomycetes</taxon>
        <taxon>Helotiales</taxon>
        <taxon>Dermateaceae</taxon>
        <taxon>Coleophoma</taxon>
    </lineage>
</organism>
<feature type="domain" description="DUF7729" evidence="2">
    <location>
        <begin position="198"/>
        <end position="402"/>
    </location>
</feature>
<sequence length="436" mass="46232">MMLSTFNRMDHDRQEPSRRASLQSVLGSVNASRTPRQRSSSHHARCPAGSCQSSKPHRHNPHGSAKLCLLLALCFFVLNCSAYSISLSEAASTLEESLVEGSSDVESYGLGSPAEQEKVLPKGDLLRSALQRLAESGTIVVDQRPPPVPVSPTSWELVDIEEEIKNRMEKRGVSSSASSTASSTAAAATATTSTTTTLPTPFDSGFSNNITDSCSTFMNGFLNDATFKTCLPFSLLLQSSNSFFQVEKSLVRTTQLLDYTCSANVTACTTYTTGLAANISNSANCGSDLRNQNPLIIQALVGLQSYQVMYQASCLKNTDTGAYCFADAVTNSSSPTDSYPYYLPLNVSLPGGSQPTCDTCLKSTMDIFQAATTNRSSTIASTYSAAAQLINVQCGPTFLNTSLASVGVITSAAAPNIALGNTGLLALVVVIASWFL</sequence>
<feature type="compositionally biased region" description="Polar residues" evidence="1">
    <location>
        <begin position="20"/>
        <end position="34"/>
    </location>
</feature>
<feature type="compositionally biased region" description="Basic residues" evidence="1">
    <location>
        <begin position="35"/>
        <end position="45"/>
    </location>
</feature>
<dbReference type="InterPro" id="IPR056146">
    <property type="entry name" value="DUF7729"/>
</dbReference>
<feature type="region of interest" description="Disordered" evidence="1">
    <location>
        <begin position="1"/>
        <end position="59"/>
    </location>
</feature>
<proteinExistence type="predicted"/>
<gene>
    <name evidence="3" type="ORF">BP6252_07743</name>
</gene>
<name>A0A3D8RB21_9HELO</name>
<dbReference type="Pfam" id="PF24855">
    <property type="entry name" value="DUF7729"/>
    <property type="match status" value="1"/>
</dbReference>
<protein>
    <recommendedName>
        <fullName evidence="2">DUF7729 domain-containing protein</fullName>
    </recommendedName>
</protein>